<organism evidence="2 3">
    <name type="scientific">Mesoterricola silvestris</name>
    <dbReference type="NCBI Taxonomy" id="2927979"/>
    <lineage>
        <taxon>Bacteria</taxon>
        <taxon>Pseudomonadati</taxon>
        <taxon>Acidobacteriota</taxon>
        <taxon>Holophagae</taxon>
        <taxon>Holophagales</taxon>
        <taxon>Holophagaceae</taxon>
        <taxon>Mesoterricola</taxon>
    </lineage>
</organism>
<evidence type="ECO:0000313" key="2">
    <source>
        <dbReference type="EMBL" id="BDU72166.1"/>
    </source>
</evidence>
<evidence type="ECO:0000256" key="1">
    <source>
        <dbReference type="SAM" id="SignalP"/>
    </source>
</evidence>
<keyword evidence="1" id="KW-0732">Signal</keyword>
<feature type="signal peptide" evidence="1">
    <location>
        <begin position="1"/>
        <end position="23"/>
    </location>
</feature>
<dbReference type="EMBL" id="AP027080">
    <property type="protein sequence ID" value="BDU72166.1"/>
    <property type="molecule type" value="Genomic_DNA"/>
</dbReference>
<dbReference type="KEGG" id="msil:METEAL_13400"/>
<keyword evidence="3" id="KW-1185">Reference proteome</keyword>
<dbReference type="RefSeq" id="WP_316415073.1">
    <property type="nucleotide sequence ID" value="NZ_AP027080.1"/>
</dbReference>
<accession>A0AA48GUR2</accession>
<evidence type="ECO:0000313" key="3">
    <source>
        <dbReference type="Proteomes" id="UP001238179"/>
    </source>
</evidence>
<feature type="chain" id="PRO_5041459592" description="Outer membrane protein beta-barrel domain-containing protein" evidence="1">
    <location>
        <begin position="24"/>
        <end position="263"/>
    </location>
</feature>
<dbReference type="AlphaFoldDB" id="A0AA48GUR2"/>
<protein>
    <recommendedName>
        <fullName evidence="4">Outer membrane protein beta-barrel domain-containing protein</fullName>
    </recommendedName>
</protein>
<proteinExistence type="predicted"/>
<reference evidence="3" key="1">
    <citation type="journal article" date="2023" name="Int. J. Syst. Evol. Microbiol.">
        <title>Mesoterricola silvestris gen. nov., sp. nov., Mesoterricola sediminis sp. nov., Geothrix oryzae sp. nov., Geothrix edaphica sp. nov., Geothrix rubra sp. nov., and Geothrix limicola sp. nov., six novel members of Acidobacteriota isolated from soils.</title>
        <authorList>
            <person name="Itoh H."/>
            <person name="Sugisawa Y."/>
            <person name="Mise K."/>
            <person name="Xu Z."/>
            <person name="Kuniyasu M."/>
            <person name="Ushijima N."/>
            <person name="Kawano K."/>
            <person name="Kobayashi E."/>
            <person name="Shiratori Y."/>
            <person name="Masuda Y."/>
            <person name="Senoo K."/>
        </authorList>
    </citation>
    <scope>NUCLEOTIDE SEQUENCE [LARGE SCALE GENOMIC DNA]</scope>
    <source>
        <strain evidence="3">W79</strain>
    </source>
</reference>
<sequence>MSKRIVQAGLLLLSILGAGGRLAAQESALSNFEVKLRGGFTQGNLYTDLGTQAMMGVALGTSVPLARGRLVLDLGFEYFPGKDFDRMPTSGTFYCNPAAPSTTYNGQPVRIAINSGAYGSADMRKNRFQGFNLRAGYRDRLAASWDWQAGLALDDYTATEEVSGTLYPITNATALTGIANPAAGGKPYYESLSVTNQKTKLGLGAFAGVTTRLTDEIRLEFNVRSVSYTRLTYQPFTYTGQAPATLQTTRRGFTFELSLGMSL</sequence>
<name>A0AA48GUR2_9BACT</name>
<gene>
    <name evidence="2" type="ORF">METEAL_13400</name>
</gene>
<dbReference type="Proteomes" id="UP001238179">
    <property type="component" value="Chromosome"/>
</dbReference>
<evidence type="ECO:0008006" key="4">
    <source>
        <dbReference type="Google" id="ProtNLM"/>
    </source>
</evidence>